<dbReference type="CDD" id="cd06558">
    <property type="entry name" value="crotonase-like"/>
    <property type="match status" value="1"/>
</dbReference>
<dbReference type="RefSeq" id="WP_132682321.1">
    <property type="nucleotide sequence ID" value="NZ_SMLA01000010.1"/>
</dbReference>
<evidence type="ECO:0000313" key="8">
    <source>
        <dbReference type="EMBL" id="TDD90004.1"/>
    </source>
</evidence>
<evidence type="ECO:0000313" key="9">
    <source>
        <dbReference type="Proteomes" id="UP000294723"/>
    </source>
</evidence>
<gene>
    <name evidence="8" type="primary">caiD</name>
    <name evidence="8" type="ORF">E1202_09605</name>
</gene>
<dbReference type="PROSITE" id="PS00166">
    <property type="entry name" value="ENOYL_COA_HYDRATASE"/>
    <property type="match status" value="1"/>
</dbReference>
<comment type="similarity">
    <text evidence="1 6">Belongs to the enoyl-CoA hydratase/isomerase family.</text>
</comment>
<evidence type="ECO:0000256" key="4">
    <source>
        <dbReference type="ARBA" id="ARBA00023709"/>
    </source>
</evidence>
<comment type="catalytic activity">
    <reaction evidence="5">
        <text>a 4-saturated-(3S)-3-hydroxyacyl-CoA = a (3E)-enoyl-CoA + H2O</text>
        <dbReference type="Rhea" id="RHEA:20724"/>
        <dbReference type="ChEBI" id="CHEBI:15377"/>
        <dbReference type="ChEBI" id="CHEBI:58521"/>
        <dbReference type="ChEBI" id="CHEBI:137480"/>
        <dbReference type="EC" id="4.2.1.17"/>
    </reaction>
</comment>
<evidence type="ECO:0000256" key="7">
    <source>
        <dbReference type="SAM" id="MobiDB-lite"/>
    </source>
</evidence>
<organism evidence="8 9">
    <name type="scientific">Saccharopolyspora karakumensis</name>
    <dbReference type="NCBI Taxonomy" id="2530386"/>
    <lineage>
        <taxon>Bacteria</taxon>
        <taxon>Bacillati</taxon>
        <taxon>Actinomycetota</taxon>
        <taxon>Actinomycetes</taxon>
        <taxon>Pseudonocardiales</taxon>
        <taxon>Pseudonocardiaceae</taxon>
        <taxon>Saccharopolyspora</taxon>
    </lineage>
</organism>
<dbReference type="EMBL" id="SMLA01000010">
    <property type="protein sequence ID" value="TDD90004.1"/>
    <property type="molecule type" value="Genomic_DNA"/>
</dbReference>
<dbReference type="InterPro" id="IPR029045">
    <property type="entry name" value="ClpP/crotonase-like_dom_sf"/>
</dbReference>
<evidence type="ECO:0000256" key="3">
    <source>
        <dbReference type="ARBA" id="ARBA00023239"/>
    </source>
</evidence>
<dbReference type="PANTHER" id="PTHR11941">
    <property type="entry name" value="ENOYL-COA HYDRATASE-RELATED"/>
    <property type="match status" value="1"/>
</dbReference>
<dbReference type="GO" id="GO:0006635">
    <property type="term" value="P:fatty acid beta-oxidation"/>
    <property type="evidence" value="ECO:0007669"/>
    <property type="project" value="TreeGrafter"/>
</dbReference>
<name>A0A4R5BZV3_9PSEU</name>
<dbReference type="EC" id="4.2.1.17" evidence="2"/>
<dbReference type="InterPro" id="IPR014748">
    <property type="entry name" value="Enoyl-CoA_hydra_C"/>
</dbReference>
<accession>A0A4R5BZV3</accession>
<proteinExistence type="inferred from homology"/>
<dbReference type="InterPro" id="IPR001753">
    <property type="entry name" value="Enoyl-CoA_hydra/iso"/>
</dbReference>
<dbReference type="SUPFAM" id="SSF52096">
    <property type="entry name" value="ClpP/crotonase"/>
    <property type="match status" value="1"/>
</dbReference>
<dbReference type="InterPro" id="IPR018376">
    <property type="entry name" value="Enoyl-CoA_hyd/isom_CS"/>
</dbReference>
<evidence type="ECO:0000256" key="1">
    <source>
        <dbReference type="ARBA" id="ARBA00005254"/>
    </source>
</evidence>
<dbReference type="AlphaFoldDB" id="A0A4R5BZV3"/>
<dbReference type="PANTHER" id="PTHR11941:SF54">
    <property type="entry name" value="ENOYL-COA HYDRATASE, MITOCHONDRIAL"/>
    <property type="match status" value="1"/>
</dbReference>
<reference evidence="8 9" key="1">
    <citation type="submission" date="2019-03" db="EMBL/GenBank/DDBJ databases">
        <title>Draft genome sequences of novel Actinobacteria.</title>
        <authorList>
            <person name="Sahin N."/>
            <person name="Ay H."/>
            <person name="Saygin H."/>
        </authorList>
    </citation>
    <scope>NUCLEOTIDE SEQUENCE [LARGE SCALE GENOMIC DNA]</scope>
    <source>
        <strain evidence="8 9">5K548</strain>
    </source>
</reference>
<dbReference type="FunFam" id="3.90.226.10:FF:000009">
    <property type="entry name" value="Carnitinyl-CoA dehydratase"/>
    <property type="match status" value="1"/>
</dbReference>
<dbReference type="Proteomes" id="UP000294723">
    <property type="component" value="Unassembled WGS sequence"/>
</dbReference>
<keyword evidence="9" id="KW-1185">Reference proteome</keyword>
<evidence type="ECO:0000256" key="2">
    <source>
        <dbReference type="ARBA" id="ARBA00012076"/>
    </source>
</evidence>
<keyword evidence="3 8" id="KW-0456">Lyase</keyword>
<dbReference type="Gene3D" id="3.90.226.10">
    <property type="entry name" value="2-enoyl-CoA Hydratase, Chain A, domain 1"/>
    <property type="match status" value="1"/>
</dbReference>
<evidence type="ECO:0000256" key="5">
    <source>
        <dbReference type="ARBA" id="ARBA00023717"/>
    </source>
</evidence>
<sequence length="261" mass="27522">MTEQVRTDVDGGVLTVTLDRPKANAIDVATSQALHAAFDRLRREDSLRVAVVTGAGDRFFSAGWDLKAAAGGEDIDADHGPTGFAGLTEFFTLDKPVIAAVNGLALGGGFELALSADLIVAAEHAEFALPEVNLGMVADSGGVLRLPKRLPPAIASELLLTGRRMTAAEAERWGLVNRVVPPADLLVEATELAQQVCAAAPLATAAVKEITRRTGSLDVESGYHLLRSGELPNYRAMLTSADAEEGPRSFAENRPPRWTGS</sequence>
<feature type="region of interest" description="Disordered" evidence="7">
    <location>
        <begin position="242"/>
        <end position="261"/>
    </location>
</feature>
<comment type="catalytic activity">
    <reaction evidence="4">
        <text>a (3S)-3-hydroxyacyl-CoA = a (2E)-enoyl-CoA + H2O</text>
        <dbReference type="Rhea" id="RHEA:16105"/>
        <dbReference type="ChEBI" id="CHEBI:15377"/>
        <dbReference type="ChEBI" id="CHEBI:57318"/>
        <dbReference type="ChEBI" id="CHEBI:58856"/>
        <dbReference type="EC" id="4.2.1.17"/>
    </reaction>
</comment>
<dbReference type="Pfam" id="PF00378">
    <property type="entry name" value="ECH_1"/>
    <property type="match status" value="1"/>
</dbReference>
<comment type="caution">
    <text evidence="8">The sequence shown here is derived from an EMBL/GenBank/DDBJ whole genome shotgun (WGS) entry which is preliminary data.</text>
</comment>
<evidence type="ECO:0000256" key="6">
    <source>
        <dbReference type="RuleBase" id="RU003707"/>
    </source>
</evidence>
<dbReference type="Gene3D" id="1.10.12.10">
    <property type="entry name" value="Lyase 2-enoyl-coa Hydratase, Chain A, domain 2"/>
    <property type="match status" value="1"/>
</dbReference>
<protein>
    <recommendedName>
        <fullName evidence="2">enoyl-CoA hydratase</fullName>
        <ecNumber evidence="2">4.2.1.17</ecNumber>
    </recommendedName>
</protein>
<dbReference type="GO" id="GO:0018812">
    <property type="term" value="F:3-hydroxyacyl-CoA dehydratase activity"/>
    <property type="evidence" value="ECO:0007669"/>
    <property type="project" value="RHEA"/>
</dbReference>